<reference evidence="1" key="2">
    <citation type="journal article" date="2020" name="Nat. Commun.">
        <title>Large-scale genome sequencing of mycorrhizal fungi provides insights into the early evolution of symbiotic traits.</title>
        <authorList>
            <person name="Miyauchi S."/>
            <person name="Kiss E."/>
            <person name="Kuo A."/>
            <person name="Drula E."/>
            <person name="Kohler A."/>
            <person name="Sanchez-Garcia M."/>
            <person name="Morin E."/>
            <person name="Andreopoulos B."/>
            <person name="Barry K.W."/>
            <person name="Bonito G."/>
            <person name="Buee M."/>
            <person name="Carver A."/>
            <person name="Chen C."/>
            <person name="Cichocki N."/>
            <person name="Clum A."/>
            <person name="Culley D."/>
            <person name="Crous P.W."/>
            <person name="Fauchery L."/>
            <person name="Girlanda M."/>
            <person name="Hayes R.D."/>
            <person name="Keri Z."/>
            <person name="LaButti K."/>
            <person name="Lipzen A."/>
            <person name="Lombard V."/>
            <person name="Magnuson J."/>
            <person name="Maillard F."/>
            <person name="Murat C."/>
            <person name="Nolan M."/>
            <person name="Ohm R.A."/>
            <person name="Pangilinan J."/>
            <person name="Pereira M.F."/>
            <person name="Perotto S."/>
            <person name="Peter M."/>
            <person name="Pfister S."/>
            <person name="Riley R."/>
            <person name="Sitrit Y."/>
            <person name="Stielow J.B."/>
            <person name="Szollosi G."/>
            <person name="Zifcakova L."/>
            <person name="Stursova M."/>
            <person name="Spatafora J.W."/>
            <person name="Tedersoo L."/>
            <person name="Vaario L.M."/>
            <person name="Yamada A."/>
            <person name="Yan M."/>
            <person name="Wang P."/>
            <person name="Xu J."/>
            <person name="Bruns T."/>
            <person name="Baldrian P."/>
            <person name="Vilgalys R."/>
            <person name="Dunand C."/>
            <person name="Henrissat B."/>
            <person name="Grigoriev I.V."/>
            <person name="Hibbett D."/>
            <person name="Nagy L.G."/>
            <person name="Martin F.M."/>
        </authorList>
    </citation>
    <scope>NUCLEOTIDE SEQUENCE</scope>
    <source>
        <strain evidence="1">P2</strain>
    </source>
</reference>
<sequence length="59" mass="6915">MTDVEIHKISRPASFGNKTKLNKYSGELTQHKVRIVPQPFILSRSYRSFGRFTTLWCRS</sequence>
<name>A0ACB6ZWH9_THEGA</name>
<reference evidence="1" key="1">
    <citation type="submission" date="2019-10" db="EMBL/GenBank/DDBJ databases">
        <authorList>
            <consortium name="DOE Joint Genome Institute"/>
            <person name="Kuo A."/>
            <person name="Miyauchi S."/>
            <person name="Kiss E."/>
            <person name="Drula E."/>
            <person name="Kohler A."/>
            <person name="Sanchez-Garcia M."/>
            <person name="Andreopoulos B."/>
            <person name="Barry K.W."/>
            <person name="Bonito G."/>
            <person name="Buee M."/>
            <person name="Carver A."/>
            <person name="Chen C."/>
            <person name="Cichocki N."/>
            <person name="Clum A."/>
            <person name="Culley D."/>
            <person name="Crous P.W."/>
            <person name="Fauchery L."/>
            <person name="Girlanda M."/>
            <person name="Hayes R."/>
            <person name="Keri Z."/>
            <person name="Labutti K."/>
            <person name="Lipzen A."/>
            <person name="Lombard V."/>
            <person name="Magnuson J."/>
            <person name="Maillard F."/>
            <person name="Morin E."/>
            <person name="Murat C."/>
            <person name="Nolan M."/>
            <person name="Ohm R."/>
            <person name="Pangilinan J."/>
            <person name="Pereira M."/>
            <person name="Perotto S."/>
            <person name="Peter M."/>
            <person name="Riley R."/>
            <person name="Sitrit Y."/>
            <person name="Stielow B."/>
            <person name="Szollosi G."/>
            <person name="Zifcakova L."/>
            <person name="Stursova M."/>
            <person name="Spatafora J.W."/>
            <person name="Tedersoo L."/>
            <person name="Vaario L.-M."/>
            <person name="Yamada A."/>
            <person name="Yan M."/>
            <person name="Wang P."/>
            <person name="Xu J."/>
            <person name="Bruns T."/>
            <person name="Baldrian P."/>
            <person name="Vilgalys R."/>
            <person name="Henrissat B."/>
            <person name="Grigoriev I.V."/>
            <person name="Hibbett D."/>
            <person name="Nagy L.G."/>
            <person name="Martin F.M."/>
        </authorList>
    </citation>
    <scope>NUCLEOTIDE SEQUENCE</scope>
    <source>
        <strain evidence="1">P2</strain>
    </source>
</reference>
<dbReference type="Proteomes" id="UP000886501">
    <property type="component" value="Unassembled WGS sequence"/>
</dbReference>
<organism evidence="1 2">
    <name type="scientific">Thelephora ganbajun</name>
    <name type="common">Ganba fungus</name>
    <dbReference type="NCBI Taxonomy" id="370292"/>
    <lineage>
        <taxon>Eukaryota</taxon>
        <taxon>Fungi</taxon>
        <taxon>Dikarya</taxon>
        <taxon>Basidiomycota</taxon>
        <taxon>Agaricomycotina</taxon>
        <taxon>Agaricomycetes</taxon>
        <taxon>Thelephorales</taxon>
        <taxon>Thelephoraceae</taxon>
        <taxon>Thelephora</taxon>
    </lineage>
</organism>
<dbReference type="EMBL" id="MU117962">
    <property type="protein sequence ID" value="KAF9653801.1"/>
    <property type="molecule type" value="Genomic_DNA"/>
</dbReference>
<accession>A0ACB6ZWH9</accession>
<evidence type="ECO:0000313" key="2">
    <source>
        <dbReference type="Proteomes" id="UP000886501"/>
    </source>
</evidence>
<evidence type="ECO:0000313" key="1">
    <source>
        <dbReference type="EMBL" id="KAF9653801.1"/>
    </source>
</evidence>
<comment type="caution">
    <text evidence="1">The sequence shown here is derived from an EMBL/GenBank/DDBJ whole genome shotgun (WGS) entry which is preliminary data.</text>
</comment>
<protein>
    <submittedName>
        <fullName evidence="1">Uncharacterized protein</fullName>
    </submittedName>
</protein>
<proteinExistence type="predicted"/>
<keyword evidence="2" id="KW-1185">Reference proteome</keyword>
<gene>
    <name evidence="1" type="ORF">BDM02DRAFT_3106886</name>
</gene>